<dbReference type="PANTHER" id="PTHR42709:SF6">
    <property type="entry name" value="UNDECAPRENYL PHOSPHATE TRANSPORTER A"/>
    <property type="match status" value="1"/>
</dbReference>
<sequence length="210" mass="23732">MTEAFADITAWYFEHINYLTITLLMIIESSFIPFPSEVIIPPAAYKAAAGELNIFLVVFFATLGALLGALFNYYFALWLGRSVIYSLANTRLARMFIIQPSSIRKAEDYFIRHGKSSTFIGRLIPAIRQLISIPAGLARMPLKSFIIYTTAGALLWNIILATLGYYFPEELMERYYHEINIAMITAGILFVAYLVYQGVFGKTVKNVIPE</sequence>
<evidence type="ECO:0000256" key="5">
    <source>
        <dbReference type="ARBA" id="ARBA00023136"/>
    </source>
</evidence>
<comment type="subcellular location">
    <subcellularLocation>
        <location evidence="1">Cell membrane</location>
        <topology evidence="1">Multi-pass membrane protein</topology>
    </subcellularLocation>
</comment>
<proteinExistence type="predicted"/>
<feature type="domain" description="VTT" evidence="7">
    <location>
        <begin position="40"/>
        <end position="165"/>
    </location>
</feature>
<dbReference type="Pfam" id="PF09335">
    <property type="entry name" value="VTT_dom"/>
    <property type="match status" value="1"/>
</dbReference>
<keyword evidence="5 6" id="KW-0472">Membrane</keyword>
<evidence type="ECO:0000256" key="3">
    <source>
        <dbReference type="ARBA" id="ARBA00022692"/>
    </source>
</evidence>
<feature type="transmembrane region" description="Helical" evidence="6">
    <location>
        <begin position="179"/>
        <end position="196"/>
    </location>
</feature>
<evidence type="ECO:0000256" key="6">
    <source>
        <dbReference type="SAM" id="Phobius"/>
    </source>
</evidence>
<dbReference type="STRING" id="1678841.TBC1_112217"/>
<dbReference type="Proteomes" id="UP000053091">
    <property type="component" value="Unassembled WGS sequence"/>
</dbReference>
<keyword evidence="4 6" id="KW-1133">Transmembrane helix</keyword>
<evidence type="ECO:0000256" key="4">
    <source>
        <dbReference type="ARBA" id="ARBA00022989"/>
    </source>
</evidence>
<dbReference type="AlphaFoldDB" id="A0A0S7C4K2"/>
<feature type="transmembrane region" description="Helical" evidence="6">
    <location>
        <begin position="54"/>
        <end position="75"/>
    </location>
</feature>
<reference evidence="8" key="1">
    <citation type="journal article" date="2015" name="Genome Announc.">
        <title>Draft Genome Sequence of Bacteroidales Strain TBC1, a Novel Isolate from a Methanogenic Wastewater Treatment System.</title>
        <authorList>
            <person name="Tourlousse D.M."/>
            <person name="Matsuura N."/>
            <person name="Sun L."/>
            <person name="Toyonaga M."/>
            <person name="Kuroda K."/>
            <person name="Ohashi A."/>
            <person name="Cruz R."/>
            <person name="Yamaguchi T."/>
            <person name="Sekiguchi Y."/>
        </authorList>
    </citation>
    <scope>NUCLEOTIDE SEQUENCE [LARGE SCALE GENOMIC DNA]</scope>
    <source>
        <strain evidence="8">TBC1</strain>
    </source>
</reference>
<keyword evidence="9" id="KW-1185">Reference proteome</keyword>
<evidence type="ECO:0000259" key="7">
    <source>
        <dbReference type="Pfam" id="PF09335"/>
    </source>
</evidence>
<keyword evidence="2" id="KW-1003">Cell membrane</keyword>
<dbReference type="GO" id="GO:0005886">
    <property type="term" value="C:plasma membrane"/>
    <property type="evidence" value="ECO:0007669"/>
    <property type="project" value="UniProtKB-SubCell"/>
</dbReference>
<dbReference type="EMBL" id="DF968182">
    <property type="protein sequence ID" value="GAP44056.1"/>
    <property type="molecule type" value="Genomic_DNA"/>
</dbReference>
<organism evidence="8">
    <name type="scientific">Lentimicrobium saccharophilum</name>
    <dbReference type="NCBI Taxonomy" id="1678841"/>
    <lineage>
        <taxon>Bacteria</taxon>
        <taxon>Pseudomonadati</taxon>
        <taxon>Bacteroidota</taxon>
        <taxon>Bacteroidia</taxon>
        <taxon>Bacteroidales</taxon>
        <taxon>Lentimicrobiaceae</taxon>
        <taxon>Lentimicrobium</taxon>
    </lineage>
</organism>
<dbReference type="RefSeq" id="WP_062042202.1">
    <property type="nucleotide sequence ID" value="NZ_DF968182.1"/>
</dbReference>
<keyword evidence="3 6" id="KW-0812">Transmembrane</keyword>
<dbReference type="InterPro" id="IPR051311">
    <property type="entry name" value="DedA_domain"/>
</dbReference>
<gene>
    <name evidence="8" type="ORF">TBC1_112217</name>
</gene>
<evidence type="ECO:0000313" key="8">
    <source>
        <dbReference type="EMBL" id="GAP44056.1"/>
    </source>
</evidence>
<name>A0A0S7C4K2_9BACT</name>
<evidence type="ECO:0000256" key="2">
    <source>
        <dbReference type="ARBA" id="ARBA00022475"/>
    </source>
</evidence>
<dbReference type="OrthoDB" id="9813426at2"/>
<evidence type="ECO:0000256" key="1">
    <source>
        <dbReference type="ARBA" id="ARBA00004651"/>
    </source>
</evidence>
<dbReference type="InterPro" id="IPR032816">
    <property type="entry name" value="VTT_dom"/>
</dbReference>
<evidence type="ECO:0000313" key="9">
    <source>
        <dbReference type="Proteomes" id="UP000053091"/>
    </source>
</evidence>
<dbReference type="PANTHER" id="PTHR42709">
    <property type="entry name" value="ALKALINE PHOSPHATASE LIKE PROTEIN"/>
    <property type="match status" value="1"/>
</dbReference>
<feature type="transmembrane region" description="Helical" evidence="6">
    <location>
        <begin position="16"/>
        <end position="34"/>
    </location>
</feature>
<accession>A0A0S7C4K2</accession>
<protein>
    <submittedName>
        <fullName evidence="8">Uncharacterized membrane protein DedA, SNARE-associated domain</fullName>
    </submittedName>
</protein>
<feature type="transmembrane region" description="Helical" evidence="6">
    <location>
        <begin position="145"/>
        <end position="167"/>
    </location>
</feature>